<reference evidence="10 11" key="1">
    <citation type="journal article" date="2024" name="Front Chem Biol">
        <title>Unveiling the potential of Daldinia eschscholtzii MFLUCC 19-0629 through bioactivity and bioinformatics studies for enhanced sustainable agriculture production.</title>
        <authorList>
            <person name="Brooks S."/>
            <person name="Weaver J.A."/>
            <person name="Klomchit A."/>
            <person name="Alharthi S.A."/>
            <person name="Onlamun T."/>
            <person name="Nurani R."/>
            <person name="Vong T.K."/>
            <person name="Alberti F."/>
            <person name="Greco C."/>
        </authorList>
    </citation>
    <scope>NUCLEOTIDE SEQUENCE [LARGE SCALE GENOMIC DNA]</scope>
    <source>
        <strain evidence="10">MFLUCC 19-0629</strain>
    </source>
</reference>
<dbReference type="PRINTS" id="PR00390">
    <property type="entry name" value="PHPHLIPASEC"/>
</dbReference>
<keyword evidence="4 7" id="KW-0443">Lipid metabolism</keyword>
<dbReference type="EMBL" id="JBANMG010000001">
    <property type="protein sequence ID" value="KAK6958282.1"/>
    <property type="molecule type" value="Genomic_DNA"/>
</dbReference>
<comment type="catalytic activity">
    <reaction evidence="1 7">
        <text>a 1,2-diacyl-sn-glycero-3-phospho-(1D-myo-inositol-4,5-bisphosphate) + H2O = 1D-myo-inositol 1,4,5-trisphosphate + a 1,2-diacyl-sn-glycerol + H(+)</text>
        <dbReference type="Rhea" id="RHEA:33179"/>
        <dbReference type="ChEBI" id="CHEBI:15377"/>
        <dbReference type="ChEBI" id="CHEBI:15378"/>
        <dbReference type="ChEBI" id="CHEBI:17815"/>
        <dbReference type="ChEBI" id="CHEBI:58456"/>
        <dbReference type="ChEBI" id="CHEBI:203600"/>
        <dbReference type="EC" id="3.1.4.11"/>
    </reaction>
</comment>
<dbReference type="SMART" id="SM00148">
    <property type="entry name" value="PLCXc"/>
    <property type="match status" value="1"/>
</dbReference>
<dbReference type="InterPro" id="IPR001711">
    <property type="entry name" value="PLipase_C_Pinositol-sp_Y"/>
</dbReference>
<proteinExistence type="predicted"/>
<evidence type="ECO:0000256" key="1">
    <source>
        <dbReference type="ARBA" id="ARBA00001195"/>
    </source>
</evidence>
<dbReference type="Pfam" id="PF00388">
    <property type="entry name" value="PI-PLC-X"/>
    <property type="match status" value="1"/>
</dbReference>
<organism evidence="10 11">
    <name type="scientific">Daldinia eschscholtzii</name>
    <dbReference type="NCBI Taxonomy" id="292717"/>
    <lineage>
        <taxon>Eukaryota</taxon>
        <taxon>Fungi</taxon>
        <taxon>Dikarya</taxon>
        <taxon>Ascomycota</taxon>
        <taxon>Pezizomycotina</taxon>
        <taxon>Sordariomycetes</taxon>
        <taxon>Xylariomycetidae</taxon>
        <taxon>Xylariales</taxon>
        <taxon>Hypoxylaceae</taxon>
        <taxon>Daldinia</taxon>
    </lineage>
</organism>
<keyword evidence="11" id="KW-1185">Reference proteome</keyword>
<name>A0AAX6N1G8_9PEZI</name>
<dbReference type="CDD" id="cd00275">
    <property type="entry name" value="C2_PLC_like"/>
    <property type="match status" value="1"/>
</dbReference>
<dbReference type="Proteomes" id="UP001369815">
    <property type="component" value="Unassembled WGS sequence"/>
</dbReference>
<evidence type="ECO:0000256" key="7">
    <source>
        <dbReference type="RuleBase" id="RU361133"/>
    </source>
</evidence>
<dbReference type="InterPro" id="IPR001192">
    <property type="entry name" value="PI-PLC_fam"/>
</dbReference>
<dbReference type="SMART" id="SM00149">
    <property type="entry name" value="PLCYc"/>
    <property type="match status" value="1"/>
</dbReference>
<dbReference type="CDD" id="cd08598">
    <property type="entry name" value="PI-PLC1c_yeast"/>
    <property type="match status" value="1"/>
</dbReference>
<accession>A0AAX6N1G8</accession>
<evidence type="ECO:0000313" key="10">
    <source>
        <dbReference type="EMBL" id="KAK6958282.1"/>
    </source>
</evidence>
<comment type="function">
    <text evidence="6">The production of the second messenger molecules diacylglycerol (DAG) and inositol 1,4,5-trisphosphate (IP3) is mediated by activated phosphatidylinositol-specific phospholipase C enzymes.</text>
</comment>
<dbReference type="InterPro" id="IPR000909">
    <property type="entry name" value="PLipase_C_PInositol-sp_X_dom"/>
</dbReference>
<keyword evidence="2 7" id="KW-0378">Hydrolase</keyword>
<feature type="domain" description="PI-PLC Y-box" evidence="9">
    <location>
        <begin position="310"/>
        <end position="427"/>
    </location>
</feature>
<evidence type="ECO:0000256" key="8">
    <source>
        <dbReference type="SAM" id="MobiDB-lite"/>
    </source>
</evidence>
<evidence type="ECO:0000256" key="3">
    <source>
        <dbReference type="ARBA" id="ARBA00022963"/>
    </source>
</evidence>
<dbReference type="InterPro" id="IPR035892">
    <property type="entry name" value="C2_domain_sf"/>
</dbReference>
<feature type="region of interest" description="Disordered" evidence="8">
    <location>
        <begin position="270"/>
        <end position="298"/>
    </location>
</feature>
<dbReference type="GO" id="GO:0048015">
    <property type="term" value="P:phosphatidylinositol-mediated signaling"/>
    <property type="evidence" value="ECO:0007669"/>
    <property type="project" value="TreeGrafter"/>
</dbReference>
<keyword evidence="5" id="KW-0807">Transducer</keyword>
<feature type="compositionally biased region" description="Basic and acidic residues" evidence="8">
    <location>
        <begin position="287"/>
        <end position="298"/>
    </location>
</feature>
<dbReference type="SUPFAM" id="SSF51695">
    <property type="entry name" value="PLC-like phosphodiesterases"/>
    <property type="match status" value="1"/>
</dbReference>
<evidence type="ECO:0000259" key="9">
    <source>
        <dbReference type="PROSITE" id="PS50008"/>
    </source>
</evidence>
<protein>
    <recommendedName>
        <fullName evidence="7">Phosphoinositide phospholipase C</fullName>
        <ecNumber evidence="7">3.1.4.11</ecNumber>
    </recommendedName>
</protein>
<feature type="compositionally biased region" description="Acidic residues" evidence="8">
    <location>
        <begin position="270"/>
        <end position="286"/>
    </location>
</feature>
<dbReference type="InterPro" id="IPR000008">
    <property type="entry name" value="C2_dom"/>
</dbReference>
<gene>
    <name evidence="10" type="ORF">Daesc_001080</name>
</gene>
<dbReference type="Gene3D" id="2.60.40.150">
    <property type="entry name" value="C2 domain"/>
    <property type="match status" value="1"/>
</dbReference>
<evidence type="ECO:0000256" key="5">
    <source>
        <dbReference type="ARBA" id="ARBA00023224"/>
    </source>
</evidence>
<dbReference type="EC" id="3.1.4.11" evidence="7"/>
<dbReference type="PANTHER" id="PTHR10336">
    <property type="entry name" value="PHOSPHOINOSITIDE-SPECIFIC PHOSPHOLIPASE C FAMILY PROTEIN"/>
    <property type="match status" value="1"/>
</dbReference>
<dbReference type="AlphaFoldDB" id="A0AAX6N1G8"/>
<evidence type="ECO:0000313" key="11">
    <source>
        <dbReference type="Proteomes" id="UP001369815"/>
    </source>
</evidence>
<dbReference type="SUPFAM" id="SSF49562">
    <property type="entry name" value="C2 domain (Calcium/lipid-binding domain, CaLB)"/>
    <property type="match status" value="1"/>
</dbReference>
<keyword evidence="3 7" id="KW-0442">Lipid degradation</keyword>
<dbReference type="Pfam" id="PF00168">
    <property type="entry name" value="C2"/>
    <property type="match status" value="1"/>
</dbReference>
<dbReference type="GO" id="GO:0051209">
    <property type="term" value="P:release of sequestered calcium ion into cytosol"/>
    <property type="evidence" value="ECO:0007669"/>
    <property type="project" value="TreeGrafter"/>
</dbReference>
<dbReference type="Gene3D" id="3.20.20.190">
    <property type="entry name" value="Phosphatidylinositol (PI) phosphodiesterase"/>
    <property type="match status" value="1"/>
</dbReference>
<dbReference type="Pfam" id="PF00387">
    <property type="entry name" value="PI-PLC-Y"/>
    <property type="match status" value="1"/>
</dbReference>
<dbReference type="PROSITE" id="PS50008">
    <property type="entry name" value="PIPLC_Y_DOMAIN"/>
    <property type="match status" value="1"/>
</dbReference>
<dbReference type="FunFam" id="3.20.20.190:FF:000039">
    <property type="entry name" value="Phosphoinositide phospholipase C"/>
    <property type="match status" value="1"/>
</dbReference>
<evidence type="ECO:0000256" key="2">
    <source>
        <dbReference type="ARBA" id="ARBA00022801"/>
    </source>
</evidence>
<sequence>MADFIASQLAKLGPLSKFSAGVYDEDVGEEIDETTIAGGGHGARQTAITKSQLRVSHALKSFLIKNNILSEDGVDLESEQPGAALRDLLDKPHIYVPPEVTDRSHPLPEYFISSSHNTYLLGHQLIGKSSAVAYETALNAGSRCVEIDAWDNEDDKEEPKVTHGYTLVSNIPFRQVCETIRNVVDREAMQSSNTDGYRAAPIMLSLENHCSAYGQQRLVEIMREVFGHRLLDRAIRLKGHREQEGDSDPVTLAELGSKIVLIVEYHLPEEADTSDDDSNPNSEDDEERRAQEAYRAKKKESASTIIVPELAELGVYAQSVKPRDNSWFEGVLKDGPRNHLINVSETGLASHMPAANQMIARHNSRHLMRVFPKGTRISSKNLKQVPFWGVGAQICAMNWQTFNASMQINEALFSGTDGYVLKPAALRAGGSMNLNTGRKKRLTLHIAGASDLPLLEDMEEDDVKPYVTCTLVHTDELEGNHPKRKTKPYKHHRLGFLHRGENPPPTDPIWDETLEWEYDDNELVFLRILIKNEASFAENPVFAVAAVRLLYAVPGWSFIRMLDLKGRETKCSLLVKFDFGDI</sequence>
<dbReference type="PROSITE" id="PS50007">
    <property type="entry name" value="PIPLC_X_DOMAIN"/>
    <property type="match status" value="1"/>
</dbReference>
<evidence type="ECO:0000256" key="4">
    <source>
        <dbReference type="ARBA" id="ARBA00023098"/>
    </source>
</evidence>
<dbReference type="GO" id="GO:0004435">
    <property type="term" value="F:phosphatidylinositol-4,5-bisphosphate phospholipase C activity"/>
    <property type="evidence" value="ECO:0007669"/>
    <property type="project" value="UniProtKB-EC"/>
</dbReference>
<comment type="caution">
    <text evidence="10">The sequence shown here is derived from an EMBL/GenBank/DDBJ whole genome shotgun (WGS) entry which is preliminary data.</text>
</comment>
<dbReference type="PANTHER" id="PTHR10336:SF169">
    <property type="entry name" value="PHOSPHOINOSITIDE PHOSPHOLIPASE C"/>
    <property type="match status" value="1"/>
</dbReference>
<dbReference type="GO" id="GO:0016042">
    <property type="term" value="P:lipid catabolic process"/>
    <property type="evidence" value="ECO:0007669"/>
    <property type="project" value="UniProtKB-KW"/>
</dbReference>
<dbReference type="InterPro" id="IPR017946">
    <property type="entry name" value="PLC-like_Pdiesterase_TIM-brl"/>
</dbReference>
<evidence type="ECO:0000256" key="6">
    <source>
        <dbReference type="ARBA" id="ARBA00059664"/>
    </source>
</evidence>